<dbReference type="PANTHER" id="PTHR13605:SF4">
    <property type="entry name" value="ER MEMBRANE PROTEIN COMPLEX SUBUNIT 7"/>
    <property type="match status" value="1"/>
</dbReference>
<evidence type="ECO:0000259" key="7">
    <source>
        <dbReference type="Pfam" id="PF09430"/>
    </source>
</evidence>
<dbReference type="Pfam" id="PF09430">
    <property type="entry name" value="EMC7_beta-sandw"/>
    <property type="match status" value="1"/>
</dbReference>
<keyword evidence="4" id="KW-0732">Signal</keyword>
<keyword evidence="9" id="KW-1185">Reference proteome</keyword>
<name>A0A2C6L074_9APIC</name>
<evidence type="ECO:0000256" key="3">
    <source>
        <dbReference type="ARBA" id="ARBA00022692"/>
    </source>
</evidence>
<dbReference type="InterPro" id="IPR019008">
    <property type="entry name" value="Beta_sandwich_EMC7"/>
</dbReference>
<dbReference type="AlphaFoldDB" id="A0A2C6L074"/>
<dbReference type="GO" id="GO:0030246">
    <property type="term" value="F:carbohydrate binding"/>
    <property type="evidence" value="ECO:0007669"/>
    <property type="project" value="InterPro"/>
</dbReference>
<dbReference type="EMBL" id="MIGC01000249">
    <property type="protein sequence ID" value="PHJ25510.1"/>
    <property type="molecule type" value="Genomic_DNA"/>
</dbReference>
<evidence type="ECO:0000256" key="2">
    <source>
        <dbReference type="ARBA" id="ARBA00008880"/>
    </source>
</evidence>
<comment type="subcellular location">
    <subcellularLocation>
        <location evidence="1">Membrane</location>
        <topology evidence="1">Single-pass membrane protein</topology>
    </subcellularLocation>
</comment>
<evidence type="ECO:0000256" key="4">
    <source>
        <dbReference type="ARBA" id="ARBA00022729"/>
    </source>
</evidence>
<dbReference type="GO" id="GO:0072546">
    <property type="term" value="C:EMC complex"/>
    <property type="evidence" value="ECO:0007669"/>
    <property type="project" value="TreeGrafter"/>
</dbReference>
<keyword evidence="5" id="KW-1133">Transmembrane helix</keyword>
<comment type="caution">
    <text evidence="8">The sequence shown here is derived from an EMBL/GenBank/DDBJ whole genome shotgun (WGS) entry which is preliminary data.</text>
</comment>
<dbReference type="SUPFAM" id="SSF49452">
    <property type="entry name" value="Starch-binding domain-like"/>
    <property type="match status" value="1"/>
</dbReference>
<dbReference type="InterPro" id="IPR013784">
    <property type="entry name" value="Carb-bd-like_fold"/>
</dbReference>
<dbReference type="InterPro" id="IPR039163">
    <property type="entry name" value="EMC7"/>
</dbReference>
<accession>A0A2C6L074</accession>
<dbReference type="GeneID" id="94424076"/>
<keyword evidence="6" id="KW-0472">Membrane</keyword>
<dbReference type="PANTHER" id="PTHR13605">
    <property type="entry name" value="ER MEMBRANE PROTEIN COMPLEX SUBUNIT 7"/>
    <property type="match status" value="1"/>
</dbReference>
<dbReference type="VEuPathDB" id="ToxoDB:CSUI_000632"/>
<evidence type="ECO:0000256" key="1">
    <source>
        <dbReference type="ARBA" id="ARBA00004167"/>
    </source>
</evidence>
<keyword evidence="3 8" id="KW-0812">Transmembrane</keyword>
<proteinExistence type="inferred from homology"/>
<dbReference type="OrthoDB" id="333656at2759"/>
<evidence type="ECO:0000313" key="8">
    <source>
        <dbReference type="EMBL" id="PHJ25510.1"/>
    </source>
</evidence>
<sequence length="446" mass="49113">MGHALHVREAGSQRRFCGMHVVYHNILSGYFLRRTALVFTPLSRQLPRAAKWPLPKKLQTKGRGFLSVYRTPLFSCASDSFRACLCLTPSLSIFCLAFSFGSLKLKWQWVPSVCVPYVTMAPPLGRDPPRVERVTYESAQRVIPSTPYVSRVHNCDRNSTTSSQGGCLSPQPPRPAIYHQRHAGDFRSHLRVASFLCFLFVFSDFFVPTSCSPHASLSTLSLDGYVAAPTEFLSGVRISVNGGATSVAPTSSGRFFLPPLPAGSYLLQPSHPRLIFPSYLVKILPASPVDKARPGGRGDPGKSLTAQVFLLGDSFRPLHPSHPLPAPFRIEPGPGSPAYFTVKPPFNLLFLLQQPILLVGAFCCALMWCLPKLQQYQEEEERQQRLLASQENAAACVRDGRDVGRRGVSPHTSVSAEDLDDQAVAETSAFRKGLMALKGDFRTALR</sequence>
<dbReference type="Proteomes" id="UP000221165">
    <property type="component" value="Unassembled WGS sequence"/>
</dbReference>
<dbReference type="RefSeq" id="XP_067927156.1">
    <property type="nucleotide sequence ID" value="XM_068060865.1"/>
</dbReference>
<organism evidence="8 9">
    <name type="scientific">Cystoisospora suis</name>
    <dbReference type="NCBI Taxonomy" id="483139"/>
    <lineage>
        <taxon>Eukaryota</taxon>
        <taxon>Sar</taxon>
        <taxon>Alveolata</taxon>
        <taxon>Apicomplexa</taxon>
        <taxon>Conoidasida</taxon>
        <taxon>Coccidia</taxon>
        <taxon>Eucoccidiorida</taxon>
        <taxon>Eimeriorina</taxon>
        <taxon>Sarcocystidae</taxon>
        <taxon>Cystoisospora</taxon>
    </lineage>
</organism>
<evidence type="ECO:0000256" key="6">
    <source>
        <dbReference type="ARBA" id="ARBA00023136"/>
    </source>
</evidence>
<protein>
    <submittedName>
        <fullName evidence="8">Transmembrane protein</fullName>
    </submittedName>
</protein>
<evidence type="ECO:0000256" key="5">
    <source>
        <dbReference type="ARBA" id="ARBA00022989"/>
    </source>
</evidence>
<comment type="similarity">
    <text evidence="2">Belongs to the EMC7 family.</text>
</comment>
<reference evidence="8 9" key="1">
    <citation type="journal article" date="2017" name="Int. J. Parasitol.">
        <title>The genome of the protozoan parasite Cystoisospora suis and a reverse vaccinology approach to identify vaccine candidates.</title>
        <authorList>
            <person name="Palmieri N."/>
            <person name="Shrestha A."/>
            <person name="Ruttkowski B."/>
            <person name="Beck T."/>
            <person name="Vogl C."/>
            <person name="Tomley F."/>
            <person name="Blake D.P."/>
            <person name="Joachim A."/>
        </authorList>
    </citation>
    <scope>NUCLEOTIDE SEQUENCE [LARGE SCALE GENOMIC DNA]</scope>
    <source>
        <strain evidence="8 9">Wien I</strain>
    </source>
</reference>
<evidence type="ECO:0000313" key="9">
    <source>
        <dbReference type="Proteomes" id="UP000221165"/>
    </source>
</evidence>
<gene>
    <name evidence="8" type="ORF">CSUI_000632</name>
</gene>
<feature type="domain" description="ER membrane protein complex subunit 7 beta-sandwich" evidence="7">
    <location>
        <begin position="231"/>
        <end position="358"/>
    </location>
</feature>